<gene>
    <name evidence="7" type="ORF">BSTOLATCC_MIC61</name>
</gene>
<keyword evidence="2 5" id="KW-0812">Transmembrane</keyword>
<evidence type="ECO:0000256" key="4">
    <source>
        <dbReference type="ARBA" id="ARBA00023136"/>
    </source>
</evidence>
<dbReference type="Proteomes" id="UP001162131">
    <property type="component" value="Unassembled WGS sequence"/>
</dbReference>
<dbReference type="GO" id="GO:0016020">
    <property type="term" value="C:membrane"/>
    <property type="evidence" value="ECO:0007669"/>
    <property type="project" value="UniProtKB-SubCell"/>
</dbReference>
<dbReference type="Gene3D" id="3.40.50.2300">
    <property type="match status" value="2"/>
</dbReference>
<feature type="transmembrane region" description="Helical" evidence="5">
    <location>
        <begin position="700"/>
        <end position="724"/>
    </location>
</feature>
<comment type="subcellular location">
    <subcellularLocation>
        <location evidence="1">Membrane</location>
    </subcellularLocation>
</comment>
<evidence type="ECO:0000256" key="3">
    <source>
        <dbReference type="ARBA" id="ARBA00022989"/>
    </source>
</evidence>
<evidence type="ECO:0000256" key="5">
    <source>
        <dbReference type="SAM" id="Phobius"/>
    </source>
</evidence>
<accession>A0AAU9I8S3</accession>
<dbReference type="Pfam" id="PF01094">
    <property type="entry name" value="ANF_receptor"/>
    <property type="match status" value="1"/>
</dbReference>
<proteinExistence type="predicted"/>
<feature type="transmembrane region" description="Helical" evidence="5">
    <location>
        <begin position="744"/>
        <end position="768"/>
    </location>
</feature>
<dbReference type="SUPFAM" id="SSF53822">
    <property type="entry name" value="Periplasmic binding protein-like I"/>
    <property type="match status" value="1"/>
</dbReference>
<evidence type="ECO:0000256" key="2">
    <source>
        <dbReference type="ARBA" id="ARBA00022692"/>
    </source>
</evidence>
<evidence type="ECO:0000256" key="1">
    <source>
        <dbReference type="ARBA" id="ARBA00004370"/>
    </source>
</evidence>
<dbReference type="AlphaFoldDB" id="A0AAU9I8S3"/>
<keyword evidence="4 5" id="KW-0472">Membrane</keyword>
<evidence type="ECO:0000313" key="8">
    <source>
        <dbReference type="Proteomes" id="UP001162131"/>
    </source>
</evidence>
<dbReference type="InterPro" id="IPR028082">
    <property type="entry name" value="Peripla_BP_I"/>
</dbReference>
<evidence type="ECO:0000313" key="7">
    <source>
        <dbReference type="EMBL" id="CAG9309846.1"/>
    </source>
</evidence>
<organism evidence="7 8">
    <name type="scientific">Blepharisma stoltei</name>
    <dbReference type="NCBI Taxonomy" id="1481888"/>
    <lineage>
        <taxon>Eukaryota</taxon>
        <taxon>Sar</taxon>
        <taxon>Alveolata</taxon>
        <taxon>Ciliophora</taxon>
        <taxon>Postciliodesmatophora</taxon>
        <taxon>Heterotrichea</taxon>
        <taxon>Heterotrichida</taxon>
        <taxon>Blepharismidae</taxon>
        <taxon>Blepharisma</taxon>
    </lineage>
</organism>
<reference evidence="7" key="1">
    <citation type="submission" date="2021-09" db="EMBL/GenBank/DDBJ databases">
        <authorList>
            <consortium name="AG Swart"/>
            <person name="Singh M."/>
            <person name="Singh A."/>
            <person name="Seah K."/>
            <person name="Emmerich C."/>
        </authorList>
    </citation>
    <scope>NUCLEOTIDE SEQUENCE</scope>
    <source>
        <strain evidence="7">ATCC30299</strain>
    </source>
</reference>
<keyword evidence="8" id="KW-1185">Reference proteome</keyword>
<keyword evidence="3 5" id="KW-1133">Transmembrane helix</keyword>
<sequence>MKIIPNSLMKFHLFLYNRTFKVFYFPKNGTQELSNLFIGKYLKSTGIQNFVIINQDESAEKLIKSLKQKNLLKGVVLLNQNLRNIWKNGLFSYIGSGLENANNEYEKEAFTIVKILSKILSYNDKSEYLSHLLNGLSSNFTLINIQKGKQTNVGSIIDGEINFSSSIIWPNGSSVIPNNPSTEIKISIADGITNPGFPKGPLTSMYIKDGAFYALMYIKQTHFFDGFDISITHTDCGAAVYSANFSINCFKSIKDKLGVGFLTNILAPVAIGNILSFRALNITIPHISDVVIAGTLTSKANFPEFIRISKDSRYIATILVNFCMISGWKNIIVIYENSTGLTFAYNQILTKATESHINIANSPNERMLKPNYLRSDYPTYKQWMENYIKSNVRIYIILMTANEFYFIENMYDAGLRRGNVIFIIYEKVTYSYGIETDETQLKKLTELLYGSIIITQADWVGDYGEQIKQGFLKVYSPPADYRCFSFDSAMLLFHGIKFTIDQGGNIENSTLLNYNLRHQRFLGCLGTVSIESDTNDRSTSIVGVYNIRWNSSSNILYEYWVGRYDLEKSQLFTLWDPIIYYDNSTIVPGDTVDYPECPFDLDKVQYSDIGAGVLYAISFGVLIVSVIVTFYIWKLYWNIKIPDMTQRSLIFFEDYISMGIIVIDFLQFIGMGPDIKGYDKISSMLADYATINYSWITEGARFWLCVKVILAVLFVWILLSIHTLINFQRFDKFFCDYCKNFSNFVLPIIGNTCFLPMISILLGIVHVFKE</sequence>
<dbReference type="InterPro" id="IPR001828">
    <property type="entry name" value="ANF_lig-bd_rcpt"/>
</dbReference>
<dbReference type="EMBL" id="CAJZBQ010000001">
    <property type="protein sequence ID" value="CAG9309846.1"/>
    <property type="molecule type" value="Genomic_DNA"/>
</dbReference>
<comment type="caution">
    <text evidence="7">The sequence shown here is derived from an EMBL/GenBank/DDBJ whole genome shotgun (WGS) entry which is preliminary data.</text>
</comment>
<evidence type="ECO:0000259" key="6">
    <source>
        <dbReference type="Pfam" id="PF01094"/>
    </source>
</evidence>
<feature type="transmembrane region" description="Helical" evidence="5">
    <location>
        <begin position="649"/>
        <end position="669"/>
    </location>
</feature>
<name>A0AAU9I8S3_9CILI</name>
<feature type="transmembrane region" description="Helical" evidence="5">
    <location>
        <begin position="613"/>
        <end position="637"/>
    </location>
</feature>
<protein>
    <recommendedName>
        <fullName evidence="6">Receptor ligand binding region domain-containing protein</fullName>
    </recommendedName>
</protein>
<feature type="domain" description="Receptor ligand binding region" evidence="6">
    <location>
        <begin position="283"/>
        <end position="542"/>
    </location>
</feature>